<dbReference type="RefSeq" id="WP_139676286.1">
    <property type="nucleotide sequence ID" value="NZ_VDMN01000002.1"/>
</dbReference>
<gene>
    <name evidence="9" type="ORF">FHP24_11160</name>
</gene>
<protein>
    <recommendedName>
        <fullName evidence="7">TRAP transporter small permease protein</fullName>
    </recommendedName>
</protein>
<comment type="similarity">
    <text evidence="7">Belongs to the TRAP transporter small permease family.</text>
</comment>
<dbReference type="GO" id="GO:0005886">
    <property type="term" value="C:plasma membrane"/>
    <property type="evidence" value="ECO:0007669"/>
    <property type="project" value="UniProtKB-SubCell"/>
</dbReference>
<dbReference type="OrthoDB" id="4964541at2"/>
<feature type="domain" description="Tripartite ATP-independent periplasmic transporters DctQ component" evidence="8">
    <location>
        <begin position="42"/>
        <end position="169"/>
    </location>
</feature>
<dbReference type="Pfam" id="PF04290">
    <property type="entry name" value="DctQ"/>
    <property type="match status" value="1"/>
</dbReference>
<keyword evidence="10" id="KW-1185">Reference proteome</keyword>
<comment type="function">
    <text evidence="7">Part of the tripartite ATP-independent periplasmic (TRAP) transport system.</text>
</comment>
<reference evidence="9 10" key="1">
    <citation type="submission" date="2019-06" db="EMBL/GenBank/DDBJ databases">
        <title>The draft genome of Rhizobium smilacinae PTYR-5.</title>
        <authorList>
            <person name="Liu L."/>
            <person name="Li L."/>
            <person name="Zhang X."/>
        </authorList>
    </citation>
    <scope>NUCLEOTIDE SEQUENCE [LARGE SCALE GENOMIC DNA]</scope>
    <source>
        <strain evidence="9 10">PTYR-5</strain>
    </source>
</reference>
<evidence type="ECO:0000256" key="3">
    <source>
        <dbReference type="ARBA" id="ARBA00022475"/>
    </source>
</evidence>
<keyword evidence="6 7" id="KW-0472">Membrane</keyword>
<evidence type="ECO:0000256" key="1">
    <source>
        <dbReference type="ARBA" id="ARBA00004651"/>
    </source>
</evidence>
<proteinExistence type="inferred from homology"/>
<organism evidence="9 10">
    <name type="scientific">Aliirhizobium smilacinae</name>
    <dbReference type="NCBI Taxonomy" id="1395944"/>
    <lineage>
        <taxon>Bacteria</taxon>
        <taxon>Pseudomonadati</taxon>
        <taxon>Pseudomonadota</taxon>
        <taxon>Alphaproteobacteria</taxon>
        <taxon>Hyphomicrobiales</taxon>
        <taxon>Rhizobiaceae</taxon>
        <taxon>Aliirhizobium</taxon>
    </lineage>
</organism>
<comment type="subunit">
    <text evidence="7">The complex comprises the extracytoplasmic solute receptor protein and the two transmembrane proteins.</text>
</comment>
<dbReference type="InterPro" id="IPR055348">
    <property type="entry name" value="DctQ"/>
</dbReference>
<evidence type="ECO:0000256" key="7">
    <source>
        <dbReference type="RuleBase" id="RU369079"/>
    </source>
</evidence>
<comment type="subcellular location">
    <subcellularLocation>
        <location evidence="7">Cell inner membrane</location>
        <topology evidence="7">Multi-pass membrane protein</topology>
    </subcellularLocation>
    <subcellularLocation>
        <location evidence="1">Cell membrane</location>
        <topology evidence="1">Multi-pass membrane protein</topology>
    </subcellularLocation>
</comment>
<keyword evidence="4 7" id="KW-0812">Transmembrane</keyword>
<feature type="transmembrane region" description="Helical" evidence="7">
    <location>
        <begin position="104"/>
        <end position="126"/>
    </location>
</feature>
<comment type="caution">
    <text evidence="9">The sequence shown here is derived from an EMBL/GenBank/DDBJ whole genome shotgun (WGS) entry which is preliminary data.</text>
</comment>
<evidence type="ECO:0000256" key="2">
    <source>
        <dbReference type="ARBA" id="ARBA00022448"/>
    </source>
</evidence>
<dbReference type="EMBL" id="VDMN01000002">
    <property type="protein sequence ID" value="TNM63373.1"/>
    <property type="molecule type" value="Genomic_DNA"/>
</dbReference>
<feature type="transmembrane region" description="Helical" evidence="7">
    <location>
        <begin position="66"/>
        <end position="84"/>
    </location>
</feature>
<accession>A0A5C4XIT7</accession>
<dbReference type="AlphaFoldDB" id="A0A5C4XIT7"/>
<keyword evidence="5 7" id="KW-1133">Transmembrane helix</keyword>
<evidence type="ECO:0000313" key="10">
    <source>
        <dbReference type="Proteomes" id="UP000311605"/>
    </source>
</evidence>
<dbReference type="Proteomes" id="UP000311605">
    <property type="component" value="Unassembled WGS sequence"/>
</dbReference>
<sequence>MNEVVAPTPSEILREDITRHSKLRSMFTWLVETAAIMLLIFLVGLVLANSLGRYLFSMPLPWTEEVVTALLMWLGALGITIGALKNELISCAIWTRRLTGLSSYALVIFQSVFSIAVVVVIGVLAWRYLGIFGSDRTPILGISKGVAISGILATCVGLGIAFAFNIIEGRKN</sequence>
<evidence type="ECO:0000256" key="6">
    <source>
        <dbReference type="ARBA" id="ARBA00023136"/>
    </source>
</evidence>
<keyword evidence="7" id="KW-0997">Cell inner membrane</keyword>
<feature type="transmembrane region" description="Helical" evidence="7">
    <location>
        <begin position="146"/>
        <end position="167"/>
    </location>
</feature>
<feature type="transmembrane region" description="Helical" evidence="7">
    <location>
        <begin position="27"/>
        <end position="46"/>
    </location>
</feature>
<name>A0A5C4XIT7_9HYPH</name>
<evidence type="ECO:0000256" key="4">
    <source>
        <dbReference type="ARBA" id="ARBA00022692"/>
    </source>
</evidence>
<evidence type="ECO:0000313" key="9">
    <source>
        <dbReference type="EMBL" id="TNM63373.1"/>
    </source>
</evidence>
<keyword evidence="2 7" id="KW-0813">Transport</keyword>
<dbReference type="GO" id="GO:0022857">
    <property type="term" value="F:transmembrane transporter activity"/>
    <property type="evidence" value="ECO:0007669"/>
    <property type="project" value="UniProtKB-UniRule"/>
</dbReference>
<keyword evidence="3" id="KW-1003">Cell membrane</keyword>
<evidence type="ECO:0000256" key="5">
    <source>
        <dbReference type="ARBA" id="ARBA00022989"/>
    </source>
</evidence>
<evidence type="ECO:0000259" key="8">
    <source>
        <dbReference type="Pfam" id="PF04290"/>
    </source>
</evidence>